<evidence type="ECO:0000259" key="10">
    <source>
        <dbReference type="Pfam" id="PF01743"/>
    </source>
</evidence>
<organism evidence="13 14">
    <name type="scientific">Shewanella avicenniae</name>
    <dbReference type="NCBI Taxonomy" id="2814294"/>
    <lineage>
        <taxon>Bacteria</taxon>
        <taxon>Pseudomonadati</taxon>
        <taxon>Pseudomonadota</taxon>
        <taxon>Gammaproteobacteria</taxon>
        <taxon>Alteromonadales</taxon>
        <taxon>Shewanellaceae</taxon>
        <taxon>Shewanella</taxon>
    </lineage>
</organism>
<comment type="similarity">
    <text evidence="7 8">Belongs to the tRNA nucleotidyltransferase/poly(A) polymerase family.</text>
</comment>
<dbReference type="GO" id="GO:0016779">
    <property type="term" value="F:nucleotidyltransferase activity"/>
    <property type="evidence" value="ECO:0007669"/>
    <property type="project" value="UniProtKB-KW"/>
</dbReference>
<comment type="function">
    <text evidence="7">Adds poly(A) tail to the 3' end of many RNAs, which usually targets these RNAs for decay. Plays a significant role in the global control of gene expression, through influencing the rate of transcript degradation, and in the general RNA quality control.</text>
</comment>
<gene>
    <name evidence="7" type="primary">pcnB</name>
    <name evidence="13" type="ORF">JYB87_15315</name>
</gene>
<accession>A0ABX7QY34</accession>
<dbReference type="SUPFAM" id="SSF81301">
    <property type="entry name" value="Nucleotidyltransferase"/>
    <property type="match status" value="1"/>
</dbReference>
<dbReference type="Gene3D" id="1.10.3090.10">
    <property type="entry name" value="cca-adding enzyme, domain 2"/>
    <property type="match status" value="1"/>
</dbReference>
<dbReference type="InterPro" id="IPR025866">
    <property type="entry name" value="PolyA_pol_arg_C_dom"/>
</dbReference>
<feature type="domain" description="Polymerase A arginine-rich C-terminal" evidence="11">
    <location>
        <begin position="340"/>
        <end position="461"/>
    </location>
</feature>
<dbReference type="Pfam" id="PF01743">
    <property type="entry name" value="PolyA_pol"/>
    <property type="match status" value="1"/>
</dbReference>
<feature type="active site" evidence="7">
    <location>
        <position position="86"/>
    </location>
</feature>
<evidence type="ECO:0000256" key="6">
    <source>
        <dbReference type="ARBA" id="ARBA00023163"/>
    </source>
</evidence>
<keyword evidence="13" id="KW-0548">Nucleotidyltransferase</keyword>
<dbReference type="InterPro" id="IPR002646">
    <property type="entry name" value="PolA_pol_head_dom"/>
</dbReference>
<dbReference type="EC" id="2.7.7.19" evidence="7"/>
<protein>
    <recommendedName>
        <fullName evidence="7">Poly(A) polymerase I</fullName>
        <shortName evidence="7">PAP I</shortName>
        <ecNumber evidence="7">2.7.7.19</ecNumber>
    </recommendedName>
</protein>
<dbReference type="Pfam" id="PF12626">
    <property type="entry name" value="PolyA_pol_arg_C"/>
    <property type="match status" value="1"/>
</dbReference>
<dbReference type="PANTHER" id="PTHR43051:SF1">
    <property type="entry name" value="POLYNUCLEOTIDE ADENYLYLTRANSFERASE FAMILY PROTEIN"/>
    <property type="match status" value="1"/>
</dbReference>
<evidence type="ECO:0000259" key="12">
    <source>
        <dbReference type="Pfam" id="PF12627"/>
    </source>
</evidence>
<evidence type="ECO:0000313" key="14">
    <source>
        <dbReference type="Proteomes" id="UP000662770"/>
    </source>
</evidence>
<dbReference type="CDD" id="cd05398">
    <property type="entry name" value="NT_ClassII-CCAase"/>
    <property type="match status" value="1"/>
</dbReference>
<feature type="domain" description="Poly A polymerase head" evidence="10">
    <location>
        <begin position="66"/>
        <end position="195"/>
    </location>
</feature>
<evidence type="ECO:0000259" key="11">
    <source>
        <dbReference type="Pfam" id="PF12626"/>
    </source>
</evidence>
<evidence type="ECO:0000256" key="7">
    <source>
        <dbReference type="HAMAP-Rule" id="MF_00957"/>
    </source>
</evidence>
<dbReference type="NCBIfam" id="TIGR01942">
    <property type="entry name" value="pcnB"/>
    <property type="match status" value="1"/>
</dbReference>
<evidence type="ECO:0000256" key="2">
    <source>
        <dbReference type="ARBA" id="ARBA00022679"/>
    </source>
</evidence>
<evidence type="ECO:0000313" key="13">
    <source>
        <dbReference type="EMBL" id="QSX35541.1"/>
    </source>
</evidence>
<keyword evidence="5 7" id="KW-0694">RNA-binding</keyword>
<dbReference type="InterPro" id="IPR010206">
    <property type="entry name" value="PolA_pol_I"/>
</dbReference>
<feature type="active site" evidence="7">
    <location>
        <position position="84"/>
    </location>
</feature>
<feature type="region of interest" description="Disordered" evidence="9">
    <location>
        <begin position="440"/>
        <end position="476"/>
    </location>
</feature>
<dbReference type="PANTHER" id="PTHR43051">
    <property type="entry name" value="POLYNUCLEOTIDE ADENYLYLTRANSFERASE FAMILY PROTEIN"/>
    <property type="match status" value="1"/>
</dbReference>
<dbReference type="SUPFAM" id="SSF81891">
    <property type="entry name" value="Poly A polymerase C-terminal region-like"/>
    <property type="match status" value="1"/>
</dbReference>
<name>A0ABX7QY34_9GAMM</name>
<dbReference type="InterPro" id="IPR032828">
    <property type="entry name" value="PolyA_RNA-bd"/>
</dbReference>
<keyword evidence="6 7" id="KW-0804">Transcription</keyword>
<evidence type="ECO:0000256" key="5">
    <source>
        <dbReference type="ARBA" id="ARBA00022884"/>
    </source>
</evidence>
<dbReference type="EMBL" id="CP071503">
    <property type="protein sequence ID" value="QSX35541.1"/>
    <property type="molecule type" value="Genomic_DNA"/>
</dbReference>
<feature type="compositionally biased region" description="Basic residues" evidence="9">
    <location>
        <begin position="454"/>
        <end position="465"/>
    </location>
</feature>
<sequence length="476" mass="54312">MFRRITQFCKQLFDDAQTAKNPQSTHEDGLLSLEIIPRDGHNISRRQISENALKVLYRLHKAGYQAYLVGGGVRDLLLGHQPKDFDVVTDATPEDIKKQFRNCRLVGRRFRLAHIMFGREIIEVATFRGHHTETNDKISKTNASGRLLRDNVYGSIDEDAQRRDFTVNALYYNIGDYSIRSYGGGIQDLNNQTLRLIGDPETRYREDPVRMLRAVRFATKLGMRLDEATAAPIKSLAPLLKDIPAARMYEEVLKLFFAGKAVQNLRMLREYHLFAPLFPLVEAQLHDEPKGPAMRLLAEVMQNTDARIAEDKPVTPTFFYAAILWYPLQARAQDIALESGLSPYDAMFAAMGDVFEQQCQTISIPRRFSVPARDIWQLQQRFERSKNGRAIKLLEHPKFRAAYDLLLLRAVAEGGNTAALAEWWQQFVEADDEQRQLLIKGGSNKCGQRNRSAQQRRRRPPRRNGNKPADGNGAAE</sequence>
<evidence type="ECO:0000256" key="8">
    <source>
        <dbReference type="RuleBase" id="RU003953"/>
    </source>
</evidence>
<evidence type="ECO:0000256" key="3">
    <source>
        <dbReference type="ARBA" id="ARBA00022741"/>
    </source>
</evidence>
<dbReference type="InterPro" id="IPR043519">
    <property type="entry name" value="NT_sf"/>
</dbReference>
<feature type="active site" evidence="7">
    <location>
        <position position="164"/>
    </location>
</feature>
<keyword evidence="3 7" id="KW-0547">Nucleotide-binding</keyword>
<reference evidence="13 14" key="1">
    <citation type="submission" date="2021-03" db="EMBL/GenBank/DDBJ databases">
        <title>Novel species identification of genus Shewanella.</title>
        <authorList>
            <person name="Liu G."/>
            <person name="Zhang Q."/>
        </authorList>
    </citation>
    <scope>NUCLEOTIDE SEQUENCE [LARGE SCALE GENOMIC DNA]</scope>
    <source>
        <strain evidence="13 14">FJAT-51800</strain>
    </source>
</reference>
<keyword evidence="4 7" id="KW-0067">ATP-binding</keyword>
<dbReference type="InterPro" id="IPR052191">
    <property type="entry name" value="tRNA_ntf/polyA_polymerase_I"/>
</dbReference>
<keyword evidence="1 7" id="KW-0507">mRNA processing</keyword>
<evidence type="ECO:0000256" key="9">
    <source>
        <dbReference type="SAM" id="MobiDB-lite"/>
    </source>
</evidence>
<keyword evidence="14" id="KW-1185">Reference proteome</keyword>
<keyword evidence="2 7" id="KW-0808">Transferase</keyword>
<dbReference type="Proteomes" id="UP000662770">
    <property type="component" value="Chromosome"/>
</dbReference>
<dbReference type="Pfam" id="PF12627">
    <property type="entry name" value="PolyA_pol_RNAbd"/>
    <property type="match status" value="1"/>
</dbReference>
<dbReference type="Gene3D" id="3.30.460.10">
    <property type="entry name" value="Beta Polymerase, domain 2"/>
    <property type="match status" value="1"/>
</dbReference>
<comment type="catalytic activity">
    <reaction evidence="7">
        <text>RNA(n) + ATP = RNA(n)-3'-adenine ribonucleotide + diphosphate</text>
        <dbReference type="Rhea" id="RHEA:11332"/>
        <dbReference type="Rhea" id="RHEA-COMP:14527"/>
        <dbReference type="Rhea" id="RHEA-COMP:17347"/>
        <dbReference type="ChEBI" id="CHEBI:30616"/>
        <dbReference type="ChEBI" id="CHEBI:33019"/>
        <dbReference type="ChEBI" id="CHEBI:140395"/>
        <dbReference type="ChEBI" id="CHEBI:173115"/>
        <dbReference type="EC" id="2.7.7.19"/>
    </reaction>
</comment>
<dbReference type="HAMAP" id="MF_00957">
    <property type="entry name" value="PolyA_pol"/>
    <property type="match status" value="1"/>
</dbReference>
<evidence type="ECO:0000256" key="4">
    <source>
        <dbReference type="ARBA" id="ARBA00022840"/>
    </source>
</evidence>
<proteinExistence type="inferred from homology"/>
<feature type="domain" description="tRNA nucleotidyltransferase/poly(A) polymerase RNA and SrmB- binding" evidence="12">
    <location>
        <begin position="222"/>
        <end position="284"/>
    </location>
</feature>
<evidence type="ECO:0000256" key="1">
    <source>
        <dbReference type="ARBA" id="ARBA00022664"/>
    </source>
</evidence>